<comment type="caution">
    <text evidence="2">The sequence shown here is derived from an EMBL/GenBank/DDBJ whole genome shotgun (WGS) entry which is preliminary data.</text>
</comment>
<gene>
    <name evidence="2" type="ORF">DFO73_104356</name>
</gene>
<dbReference type="InterPro" id="IPR000073">
    <property type="entry name" value="AB_hydrolase_1"/>
</dbReference>
<evidence type="ECO:0000259" key="1">
    <source>
        <dbReference type="Pfam" id="PF00561"/>
    </source>
</evidence>
<proteinExistence type="predicted"/>
<feature type="domain" description="AB hydrolase-1" evidence="1">
    <location>
        <begin position="73"/>
        <end position="320"/>
    </location>
</feature>
<dbReference type="PANTHER" id="PTHR36837">
    <property type="entry name" value="POLY(3-HYDROXYALKANOATE) POLYMERASE SUBUNIT PHAC"/>
    <property type="match status" value="1"/>
</dbReference>
<organism evidence="2 3">
    <name type="scientific">Cytobacillus oceanisediminis</name>
    <dbReference type="NCBI Taxonomy" id="665099"/>
    <lineage>
        <taxon>Bacteria</taxon>
        <taxon>Bacillati</taxon>
        <taxon>Bacillota</taxon>
        <taxon>Bacilli</taxon>
        <taxon>Bacillales</taxon>
        <taxon>Bacillaceae</taxon>
        <taxon>Cytobacillus</taxon>
    </lineage>
</organism>
<dbReference type="Proteomes" id="UP000247150">
    <property type="component" value="Unassembled WGS sequence"/>
</dbReference>
<dbReference type="Gene3D" id="3.40.50.1820">
    <property type="entry name" value="alpha/beta hydrolase"/>
    <property type="match status" value="1"/>
</dbReference>
<protein>
    <submittedName>
        <fullName evidence="2">Polyhydroxyalkanoate synthase</fullName>
    </submittedName>
</protein>
<dbReference type="AlphaFoldDB" id="A0A2V3A1B5"/>
<name>A0A2V3A1B5_9BACI</name>
<dbReference type="RefSeq" id="WP_110064758.1">
    <property type="nucleotide sequence ID" value="NZ_QGTW01000004.1"/>
</dbReference>
<dbReference type="PANTHER" id="PTHR36837:SF2">
    <property type="entry name" value="POLY(3-HYDROXYALKANOATE) POLYMERASE SUBUNIT PHAC"/>
    <property type="match status" value="1"/>
</dbReference>
<dbReference type="InterPro" id="IPR051321">
    <property type="entry name" value="PHA/PHB_synthase"/>
</dbReference>
<dbReference type="Pfam" id="PF00561">
    <property type="entry name" value="Abhydrolase_1"/>
    <property type="match status" value="1"/>
</dbReference>
<dbReference type="InterPro" id="IPR029058">
    <property type="entry name" value="AB_hydrolase_fold"/>
</dbReference>
<sequence length="343" mass="38295">MAENPFSKKLQGFFKTIQQPEPATGLTPRTAVWKKNKAVLWHYAPADKKYRVPVFLVYSLVNQAFILDLGPQNSLIEALTNSGYDVYLLDFGIPGYEDKDITMDDYVVQYIQKGVRRALYHAKADEITVMGFCLGGTFAAIYAAISEEPVKNLILSVAPIDFSMVPAFDQWAEELRETDADLDSILDAWGLIPAPAIKSGMRLVTSPIYYSPYLSLLSRADNEEYTKRWKRFNHWTNNHIPFAGAALKQILHDLGKENKLVKGSLVIDGKQADLGNINANLLAIASSFDRLVPKEQILPAMDLVSSKDKKFHLLKGGHANLTSDGKVPGYLDDWLSVRSGQIK</sequence>
<dbReference type="SUPFAM" id="SSF53474">
    <property type="entry name" value="alpha/beta-Hydrolases"/>
    <property type="match status" value="1"/>
</dbReference>
<dbReference type="OrthoDB" id="9767934at2"/>
<reference evidence="2 3" key="1">
    <citation type="submission" date="2018-05" db="EMBL/GenBank/DDBJ databases">
        <title>Freshwater and sediment microbial communities from various areas in North America, analyzing microbe dynamics in response to fracking.</title>
        <authorList>
            <person name="Lamendella R."/>
        </authorList>
    </citation>
    <scope>NUCLEOTIDE SEQUENCE [LARGE SCALE GENOMIC DNA]</scope>
    <source>
        <strain evidence="2 3">15_TX</strain>
    </source>
</reference>
<dbReference type="EMBL" id="QGTW01000004">
    <property type="protein sequence ID" value="PWW29713.1"/>
    <property type="molecule type" value="Genomic_DNA"/>
</dbReference>
<evidence type="ECO:0000313" key="2">
    <source>
        <dbReference type="EMBL" id="PWW29713.1"/>
    </source>
</evidence>
<accession>A0A2V3A1B5</accession>
<evidence type="ECO:0000313" key="3">
    <source>
        <dbReference type="Proteomes" id="UP000247150"/>
    </source>
</evidence>